<keyword evidence="5 8" id="KW-0560">Oxidoreductase</keyword>
<feature type="binding site" evidence="8">
    <location>
        <begin position="15"/>
        <end position="17"/>
    </location>
    <ligand>
        <name>shikimate</name>
        <dbReference type="ChEBI" id="CHEBI:36208"/>
    </ligand>
</feature>
<dbReference type="UniPathway" id="UPA00053">
    <property type="reaction ID" value="UER00087"/>
</dbReference>
<comment type="subunit">
    <text evidence="8">Homodimer.</text>
</comment>
<comment type="catalytic activity">
    <reaction evidence="7 8">
        <text>shikimate + NADP(+) = 3-dehydroshikimate + NADPH + H(+)</text>
        <dbReference type="Rhea" id="RHEA:17737"/>
        <dbReference type="ChEBI" id="CHEBI:15378"/>
        <dbReference type="ChEBI" id="CHEBI:16630"/>
        <dbReference type="ChEBI" id="CHEBI:36208"/>
        <dbReference type="ChEBI" id="CHEBI:57783"/>
        <dbReference type="ChEBI" id="CHEBI:58349"/>
        <dbReference type="EC" id="1.1.1.25"/>
    </reaction>
</comment>
<name>A0A4Y8ISP1_9BACI</name>
<feature type="active site" description="Proton acceptor" evidence="8">
    <location>
        <position position="66"/>
    </location>
</feature>
<feature type="binding site" evidence="8">
    <location>
        <position position="242"/>
    </location>
    <ligand>
        <name>NADP(+)</name>
        <dbReference type="ChEBI" id="CHEBI:58349"/>
    </ligand>
</feature>
<protein>
    <recommendedName>
        <fullName evidence="2 8">Shikimate dehydrogenase (NADP(+))</fullName>
        <shortName evidence="8">SDH</shortName>
        <ecNumber evidence="2 8">1.1.1.25</ecNumber>
    </recommendedName>
</protein>
<dbReference type="InterPro" id="IPR006151">
    <property type="entry name" value="Shikm_DH/Glu-tRNA_Rdtase"/>
</dbReference>
<proteinExistence type="inferred from homology"/>
<feature type="domain" description="Quinate/shikimate 5-dehydrogenase/glutamyl-tRNA reductase" evidence="9">
    <location>
        <begin position="119"/>
        <end position="193"/>
    </location>
</feature>
<dbReference type="Pfam" id="PF01488">
    <property type="entry name" value="Shikimate_DH"/>
    <property type="match status" value="1"/>
</dbReference>
<dbReference type="GO" id="GO:0004764">
    <property type="term" value="F:shikimate 3-dehydrogenase (NADP+) activity"/>
    <property type="evidence" value="ECO:0007669"/>
    <property type="project" value="UniProtKB-UniRule"/>
</dbReference>
<evidence type="ECO:0000256" key="2">
    <source>
        <dbReference type="ARBA" id="ARBA00012962"/>
    </source>
</evidence>
<dbReference type="GO" id="GO:0009073">
    <property type="term" value="P:aromatic amino acid family biosynthetic process"/>
    <property type="evidence" value="ECO:0007669"/>
    <property type="project" value="UniProtKB-KW"/>
</dbReference>
<keyword evidence="13" id="KW-1185">Reference proteome</keyword>
<dbReference type="GO" id="GO:0050661">
    <property type="term" value="F:NADP binding"/>
    <property type="evidence" value="ECO:0007669"/>
    <property type="project" value="InterPro"/>
</dbReference>
<feature type="domain" description="SDH C-terminal" evidence="11">
    <location>
        <begin position="245"/>
        <end position="262"/>
    </location>
</feature>
<evidence type="ECO:0000256" key="8">
    <source>
        <dbReference type="HAMAP-Rule" id="MF_00222"/>
    </source>
</evidence>
<dbReference type="EMBL" id="SOPW01000001">
    <property type="protein sequence ID" value="TFB24874.1"/>
    <property type="molecule type" value="Genomic_DNA"/>
</dbReference>
<comment type="caution">
    <text evidence="12">The sequence shown here is derived from an EMBL/GenBank/DDBJ whole genome shotgun (WGS) entry which is preliminary data.</text>
</comment>
<evidence type="ECO:0000259" key="10">
    <source>
        <dbReference type="Pfam" id="PF08501"/>
    </source>
</evidence>
<dbReference type="InterPro" id="IPR041121">
    <property type="entry name" value="SDH_C"/>
</dbReference>
<dbReference type="NCBIfam" id="TIGR00507">
    <property type="entry name" value="aroE"/>
    <property type="match status" value="1"/>
</dbReference>
<dbReference type="PANTHER" id="PTHR21089:SF1">
    <property type="entry name" value="BIFUNCTIONAL 3-DEHYDROQUINATE DEHYDRATASE_SHIKIMATE DEHYDROGENASE, CHLOROPLASTIC"/>
    <property type="match status" value="1"/>
</dbReference>
<evidence type="ECO:0000313" key="13">
    <source>
        <dbReference type="Proteomes" id="UP000297975"/>
    </source>
</evidence>
<dbReference type="GO" id="GO:0019632">
    <property type="term" value="P:shikimate metabolic process"/>
    <property type="evidence" value="ECO:0007669"/>
    <property type="project" value="InterPro"/>
</dbReference>
<feature type="binding site" evidence="8">
    <location>
        <begin position="130"/>
        <end position="134"/>
    </location>
    <ligand>
        <name>NADP(+)</name>
        <dbReference type="ChEBI" id="CHEBI:58349"/>
    </ligand>
</feature>
<gene>
    <name evidence="8 12" type="primary">aroE</name>
    <name evidence="12" type="ORF">E3U55_00335</name>
</gene>
<dbReference type="Gene3D" id="3.40.50.720">
    <property type="entry name" value="NAD(P)-binding Rossmann-like Domain"/>
    <property type="match status" value="1"/>
</dbReference>
<dbReference type="CDD" id="cd01065">
    <property type="entry name" value="NAD_bind_Shikimate_DH"/>
    <property type="match status" value="1"/>
</dbReference>
<feature type="binding site" evidence="8">
    <location>
        <position position="78"/>
    </location>
    <ligand>
        <name>NADP(+)</name>
        <dbReference type="ChEBI" id="CHEBI:58349"/>
    </ligand>
</feature>
<dbReference type="InterPro" id="IPR036291">
    <property type="entry name" value="NAD(P)-bd_dom_sf"/>
</dbReference>
<dbReference type="InterPro" id="IPR011342">
    <property type="entry name" value="Shikimate_DH"/>
</dbReference>
<dbReference type="Pfam" id="PF08501">
    <property type="entry name" value="Shikimate_dh_N"/>
    <property type="match status" value="1"/>
</dbReference>
<dbReference type="EC" id="1.1.1.25" evidence="2 8"/>
<dbReference type="SUPFAM" id="SSF51735">
    <property type="entry name" value="NAD(P)-binding Rossmann-fold domains"/>
    <property type="match status" value="1"/>
</dbReference>
<feature type="binding site" evidence="8">
    <location>
        <position position="249"/>
    </location>
    <ligand>
        <name>shikimate</name>
        <dbReference type="ChEBI" id="CHEBI:36208"/>
    </ligand>
</feature>
<evidence type="ECO:0000256" key="3">
    <source>
        <dbReference type="ARBA" id="ARBA00022605"/>
    </source>
</evidence>
<dbReference type="Gene3D" id="3.40.50.10860">
    <property type="entry name" value="Leucine Dehydrogenase, chain A, domain 1"/>
    <property type="match status" value="1"/>
</dbReference>
<evidence type="ECO:0000256" key="6">
    <source>
        <dbReference type="ARBA" id="ARBA00023141"/>
    </source>
</evidence>
<evidence type="ECO:0000259" key="11">
    <source>
        <dbReference type="Pfam" id="PF18317"/>
    </source>
</evidence>
<feature type="binding site" evidence="8">
    <location>
        <position position="221"/>
    </location>
    <ligand>
        <name>shikimate</name>
        <dbReference type="ChEBI" id="CHEBI:36208"/>
    </ligand>
</feature>
<dbReference type="InterPro" id="IPR046346">
    <property type="entry name" value="Aminoacid_DH-like_N_sf"/>
</dbReference>
<keyword evidence="3 8" id="KW-0028">Amino-acid biosynthesis</keyword>
<dbReference type="GO" id="GO:0009423">
    <property type="term" value="P:chorismate biosynthetic process"/>
    <property type="evidence" value="ECO:0007669"/>
    <property type="project" value="UniProtKB-UniRule"/>
</dbReference>
<sequence>MVYQFGLIGHPVSQSKSPIIHNYFLKNMGFNGQYNLYDVLESQLSKKVIELRENNIDGFNVTVPYKEKIIPLLDGLDEKAEKLQSVNTVKREKEKLIGYNTDGVGYLESLRQAYPSFIKHTSKKNILLLGAGGAARGIYYTLQEFRPARLDIANRTVNRAYDICDGYQNSSVYSLSEVEGCLSKYDLIIQTTNIGMEPDDKKQIISLKYLSSATIVSDIVYKPKLTQFLNEAKQRKANLLFGDTMLWYQAAKSFEIWTNHSVDGLEPFEFEKGVI</sequence>
<keyword evidence="4 8" id="KW-0521">NADP</keyword>
<keyword evidence="6 8" id="KW-0057">Aromatic amino acid biosynthesis</keyword>
<dbReference type="Proteomes" id="UP000297975">
    <property type="component" value="Unassembled WGS sequence"/>
</dbReference>
<evidence type="ECO:0000256" key="5">
    <source>
        <dbReference type="ARBA" id="ARBA00023002"/>
    </source>
</evidence>
<comment type="pathway">
    <text evidence="1 8">Metabolic intermediate biosynthesis; chorismate biosynthesis; chorismate from D-erythrose 4-phosphate and phosphoenolpyruvate: step 4/7.</text>
</comment>
<accession>A0A4Y8ISP1</accession>
<dbReference type="InterPro" id="IPR022893">
    <property type="entry name" value="Shikimate_DH_fam"/>
</dbReference>
<organism evidence="12 13">
    <name type="scientific">Filobacillus milosensis</name>
    <dbReference type="NCBI Taxonomy" id="94137"/>
    <lineage>
        <taxon>Bacteria</taxon>
        <taxon>Bacillati</taxon>
        <taxon>Bacillota</taxon>
        <taxon>Bacilli</taxon>
        <taxon>Bacillales</taxon>
        <taxon>Bacillaceae</taxon>
        <taxon>Filobacillus</taxon>
    </lineage>
</organism>
<dbReference type="Pfam" id="PF18317">
    <property type="entry name" value="SDH_C"/>
    <property type="match status" value="1"/>
</dbReference>
<feature type="binding site" evidence="8">
    <location>
        <begin position="154"/>
        <end position="159"/>
    </location>
    <ligand>
        <name>NADP(+)</name>
        <dbReference type="ChEBI" id="CHEBI:58349"/>
    </ligand>
</feature>
<dbReference type="AlphaFoldDB" id="A0A4Y8ISP1"/>
<feature type="domain" description="Shikimate dehydrogenase substrate binding N-terminal" evidence="10">
    <location>
        <begin position="7"/>
        <end position="89"/>
    </location>
</feature>
<dbReference type="GO" id="GO:0008652">
    <property type="term" value="P:amino acid biosynthetic process"/>
    <property type="evidence" value="ECO:0007669"/>
    <property type="project" value="UniProtKB-KW"/>
</dbReference>
<evidence type="ECO:0000256" key="1">
    <source>
        <dbReference type="ARBA" id="ARBA00004871"/>
    </source>
</evidence>
<dbReference type="HAMAP" id="MF_00222">
    <property type="entry name" value="Shikimate_DH_AroE"/>
    <property type="match status" value="1"/>
</dbReference>
<evidence type="ECO:0000313" key="12">
    <source>
        <dbReference type="EMBL" id="TFB24874.1"/>
    </source>
</evidence>
<reference evidence="12 13" key="1">
    <citation type="submission" date="2019-03" db="EMBL/GenBank/DDBJ databases">
        <authorList>
            <person name="He R.-H."/>
        </authorList>
    </citation>
    <scope>NUCLEOTIDE SEQUENCE [LARGE SCALE GENOMIC DNA]</scope>
    <source>
        <strain evidence="13">SH 714</strain>
    </source>
</reference>
<dbReference type="PANTHER" id="PTHR21089">
    <property type="entry name" value="SHIKIMATE DEHYDROGENASE"/>
    <property type="match status" value="1"/>
</dbReference>
<feature type="binding site" evidence="8">
    <location>
        <position position="62"/>
    </location>
    <ligand>
        <name>shikimate</name>
        <dbReference type="ChEBI" id="CHEBI:36208"/>
    </ligand>
</feature>
<evidence type="ECO:0000256" key="4">
    <source>
        <dbReference type="ARBA" id="ARBA00022857"/>
    </source>
</evidence>
<feature type="binding site" evidence="8">
    <location>
        <position position="219"/>
    </location>
    <ligand>
        <name>NADP(+)</name>
        <dbReference type="ChEBI" id="CHEBI:58349"/>
    </ligand>
</feature>
<dbReference type="OrthoDB" id="9792692at2"/>
<dbReference type="InterPro" id="IPR013708">
    <property type="entry name" value="Shikimate_DH-bd_N"/>
</dbReference>
<dbReference type="SUPFAM" id="SSF53223">
    <property type="entry name" value="Aminoacid dehydrogenase-like, N-terminal domain"/>
    <property type="match status" value="1"/>
</dbReference>
<comment type="similarity">
    <text evidence="8">Belongs to the shikimate dehydrogenase family.</text>
</comment>
<comment type="function">
    <text evidence="8">Involved in the biosynthesis of the chorismate, which leads to the biosynthesis of aromatic amino acids. Catalyzes the reversible NADPH linked reduction of 3-dehydroshikimate (DHSA) to yield shikimate (SA).</text>
</comment>
<feature type="binding site" evidence="8">
    <location>
        <position position="87"/>
    </location>
    <ligand>
        <name>shikimate</name>
        <dbReference type="ChEBI" id="CHEBI:36208"/>
    </ligand>
</feature>
<feature type="binding site" evidence="8">
    <location>
        <position position="102"/>
    </location>
    <ligand>
        <name>shikimate</name>
        <dbReference type="ChEBI" id="CHEBI:36208"/>
    </ligand>
</feature>
<dbReference type="GO" id="GO:0005829">
    <property type="term" value="C:cytosol"/>
    <property type="evidence" value="ECO:0007669"/>
    <property type="project" value="TreeGrafter"/>
</dbReference>
<evidence type="ECO:0000259" key="9">
    <source>
        <dbReference type="Pfam" id="PF01488"/>
    </source>
</evidence>
<evidence type="ECO:0000256" key="7">
    <source>
        <dbReference type="ARBA" id="ARBA00049442"/>
    </source>
</evidence>